<evidence type="ECO:0000256" key="1">
    <source>
        <dbReference type="SAM" id="SignalP"/>
    </source>
</evidence>
<feature type="signal peptide" evidence="1">
    <location>
        <begin position="1"/>
        <end position="26"/>
    </location>
</feature>
<evidence type="ECO:0000313" key="3">
    <source>
        <dbReference type="Proteomes" id="UP000660265"/>
    </source>
</evidence>
<gene>
    <name evidence="2" type="ORF">GCM10011583_04110</name>
</gene>
<reference evidence="3" key="1">
    <citation type="journal article" date="2019" name="Int. J. Syst. Evol. Microbiol.">
        <title>The Global Catalogue of Microorganisms (GCM) 10K type strain sequencing project: providing services to taxonomists for standard genome sequencing and annotation.</title>
        <authorList>
            <consortium name="The Broad Institute Genomics Platform"/>
            <consortium name="The Broad Institute Genome Sequencing Center for Infectious Disease"/>
            <person name="Wu L."/>
            <person name="Ma J."/>
        </authorList>
    </citation>
    <scope>NUCLEOTIDE SEQUENCE [LARGE SCALE GENOMIC DNA]</scope>
    <source>
        <strain evidence="3">CGMCC 4.7275</strain>
    </source>
</reference>
<comment type="caution">
    <text evidence="2">The sequence shown here is derived from an EMBL/GenBank/DDBJ whole genome shotgun (WGS) entry which is preliminary data.</text>
</comment>
<sequence length="167" mass="16199">MRVARVLATAALSSLALGVGATAVHADPQPTLTVSPSPARPGSPVTISLDGGCDASTVTASSGAFTGSVTLTASSTSGIYRGTATIRRDARAGTHSINISCPNGGPSTFTFTVARSATPSPAPTRGARGGLGGSVTGMDAAKVATGAGLVTLAAAGGTLALRRRAKH</sequence>
<dbReference type="EMBL" id="BMMV01000001">
    <property type="protein sequence ID" value="GGJ75839.1"/>
    <property type="molecule type" value="Genomic_DNA"/>
</dbReference>
<dbReference type="Proteomes" id="UP000660265">
    <property type="component" value="Unassembled WGS sequence"/>
</dbReference>
<keyword evidence="1" id="KW-0732">Signal</keyword>
<name>A0ABQ2DWD4_9ACTN</name>
<evidence type="ECO:0000313" key="2">
    <source>
        <dbReference type="EMBL" id="GGJ75839.1"/>
    </source>
</evidence>
<accession>A0ABQ2DWD4</accession>
<proteinExistence type="predicted"/>
<dbReference type="RefSeq" id="WP_189105475.1">
    <property type="nucleotide sequence ID" value="NZ_BMMV01000001.1"/>
</dbReference>
<keyword evidence="3" id="KW-1185">Reference proteome</keyword>
<organism evidence="2 3">
    <name type="scientific">Streptomyces camponoticapitis</name>
    <dbReference type="NCBI Taxonomy" id="1616125"/>
    <lineage>
        <taxon>Bacteria</taxon>
        <taxon>Bacillati</taxon>
        <taxon>Actinomycetota</taxon>
        <taxon>Actinomycetes</taxon>
        <taxon>Kitasatosporales</taxon>
        <taxon>Streptomycetaceae</taxon>
        <taxon>Streptomyces</taxon>
    </lineage>
</organism>
<protein>
    <submittedName>
        <fullName evidence="2">Uncharacterized protein</fullName>
    </submittedName>
</protein>
<feature type="chain" id="PRO_5046929556" evidence="1">
    <location>
        <begin position="27"/>
        <end position="167"/>
    </location>
</feature>